<dbReference type="PANTHER" id="PTHR30582:SF2">
    <property type="entry name" value="L,D-TRANSPEPTIDASE YCIB-RELATED"/>
    <property type="match status" value="1"/>
</dbReference>
<keyword evidence="3" id="KW-0808">Transferase</keyword>
<dbReference type="EMBL" id="JAENIG010000008">
    <property type="protein sequence ID" value="MBK1855792.1"/>
    <property type="molecule type" value="Genomic_DNA"/>
</dbReference>
<feature type="signal peptide" evidence="8">
    <location>
        <begin position="1"/>
        <end position="27"/>
    </location>
</feature>
<evidence type="ECO:0000256" key="2">
    <source>
        <dbReference type="ARBA" id="ARBA00005992"/>
    </source>
</evidence>
<dbReference type="InterPro" id="IPR038063">
    <property type="entry name" value="Transpep_catalytic_dom"/>
</dbReference>
<dbReference type="InterPro" id="IPR005490">
    <property type="entry name" value="LD_TPept_cat_dom"/>
</dbReference>
<keyword evidence="8" id="KW-0732">Signal</keyword>
<evidence type="ECO:0000256" key="7">
    <source>
        <dbReference type="PROSITE-ProRule" id="PRU01373"/>
    </source>
</evidence>
<dbReference type="PROSITE" id="PS52029">
    <property type="entry name" value="LD_TPASE"/>
    <property type="match status" value="1"/>
</dbReference>
<keyword evidence="4 7" id="KW-0133">Cell shape</keyword>
<evidence type="ECO:0000256" key="6">
    <source>
        <dbReference type="ARBA" id="ARBA00023316"/>
    </source>
</evidence>
<dbReference type="SUPFAM" id="SSF141523">
    <property type="entry name" value="L,D-transpeptidase catalytic domain-like"/>
    <property type="match status" value="1"/>
</dbReference>
<proteinExistence type="inferred from homology"/>
<gene>
    <name evidence="10" type="ORF">JIN83_12535</name>
</gene>
<dbReference type="RefSeq" id="WP_309490404.1">
    <property type="nucleotide sequence ID" value="NZ_JAENIG010000008.1"/>
</dbReference>
<dbReference type="GO" id="GO:0008360">
    <property type="term" value="P:regulation of cell shape"/>
    <property type="evidence" value="ECO:0007669"/>
    <property type="project" value="UniProtKB-UniRule"/>
</dbReference>
<keyword evidence="5 7" id="KW-0573">Peptidoglycan synthesis</keyword>
<dbReference type="GO" id="GO:0016740">
    <property type="term" value="F:transferase activity"/>
    <property type="evidence" value="ECO:0007669"/>
    <property type="project" value="UniProtKB-KW"/>
</dbReference>
<accession>A0AAE2V8M5</accession>
<dbReference type="Gene3D" id="2.40.440.10">
    <property type="entry name" value="L,D-transpeptidase catalytic domain-like"/>
    <property type="match status" value="1"/>
</dbReference>
<name>A0AAE2V8M5_9BACT</name>
<feature type="active site" description="Proton donor/acceptor" evidence="7">
    <location>
        <position position="162"/>
    </location>
</feature>
<feature type="chain" id="PRO_5042293113" evidence="8">
    <location>
        <begin position="28"/>
        <end position="201"/>
    </location>
</feature>
<dbReference type="GO" id="GO:0018104">
    <property type="term" value="P:peptidoglycan-protein cross-linking"/>
    <property type="evidence" value="ECO:0007669"/>
    <property type="project" value="TreeGrafter"/>
</dbReference>
<dbReference type="PROSITE" id="PS51257">
    <property type="entry name" value="PROKAR_LIPOPROTEIN"/>
    <property type="match status" value="1"/>
</dbReference>
<feature type="domain" description="L,D-TPase catalytic" evidence="9">
    <location>
        <begin position="61"/>
        <end position="200"/>
    </location>
</feature>
<dbReference type="GO" id="GO:0005576">
    <property type="term" value="C:extracellular region"/>
    <property type="evidence" value="ECO:0007669"/>
    <property type="project" value="TreeGrafter"/>
</dbReference>
<keyword evidence="11" id="KW-1185">Reference proteome</keyword>
<dbReference type="AlphaFoldDB" id="A0AAE2V8M5"/>
<evidence type="ECO:0000313" key="10">
    <source>
        <dbReference type="EMBL" id="MBK1855792.1"/>
    </source>
</evidence>
<protein>
    <submittedName>
        <fullName evidence="10">L,D-transpeptidase</fullName>
    </submittedName>
</protein>
<dbReference type="Pfam" id="PF03734">
    <property type="entry name" value="YkuD"/>
    <property type="match status" value="1"/>
</dbReference>
<evidence type="ECO:0000259" key="9">
    <source>
        <dbReference type="PROSITE" id="PS52029"/>
    </source>
</evidence>
<evidence type="ECO:0000256" key="1">
    <source>
        <dbReference type="ARBA" id="ARBA00004752"/>
    </source>
</evidence>
<evidence type="ECO:0000256" key="4">
    <source>
        <dbReference type="ARBA" id="ARBA00022960"/>
    </source>
</evidence>
<comment type="similarity">
    <text evidence="2">Belongs to the YkuD family.</text>
</comment>
<dbReference type="Proteomes" id="UP000634206">
    <property type="component" value="Unassembled WGS sequence"/>
</dbReference>
<dbReference type="CDD" id="cd16913">
    <property type="entry name" value="YkuD_like"/>
    <property type="match status" value="1"/>
</dbReference>
<organism evidence="10 11">
    <name type="scientific">Oceaniferula flava</name>
    <dbReference type="NCBI Taxonomy" id="2800421"/>
    <lineage>
        <taxon>Bacteria</taxon>
        <taxon>Pseudomonadati</taxon>
        <taxon>Verrucomicrobiota</taxon>
        <taxon>Verrucomicrobiia</taxon>
        <taxon>Verrucomicrobiales</taxon>
        <taxon>Verrucomicrobiaceae</taxon>
        <taxon>Oceaniferula</taxon>
    </lineage>
</organism>
<dbReference type="InterPro" id="IPR050979">
    <property type="entry name" value="LD-transpeptidase"/>
</dbReference>
<comment type="pathway">
    <text evidence="1 7">Cell wall biogenesis; peptidoglycan biosynthesis.</text>
</comment>
<evidence type="ECO:0000256" key="5">
    <source>
        <dbReference type="ARBA" id="ARBA00022984"/>
    </source>
</evidence>
<feature type="active site" description="Nucleophile" evidence="7">
    <location>
        <position position="176"/>
    </location>
</feature>
<reference evidence="10" key="1">
    <citation type="submission" date="2021-01" db="EMBL/GenBank/DDBJ databases">
        <title>Modified the classification status of verrucomicrobia.</title>
        <authorList>
            <person name="Feng X."/>
        </authorList>
    </citation>
    <scope>NUCLEOTIDE SEQUENCE</scope>
    <source>
        <strain evidence="10">5K15</strain>
    </source>
</reference>
<evidence type="ECO:0000256" key="8">
    <source>
        <dbReference type="SAM" id="SignalP"/>
    </source>
</evidence>
<dbReference type="PANTHER" id="PTHR30582">
    <property type="entry name" value="L,D-TRANSPEPTIDASE"/>
    <property type="match status" value="1"/>
</dbReference>
<comment type="caution">
    <text evidence="10">The sequence shown here is derived from an EMBL/GenBank/DDBJ whole genome shotgun (WGS) entry which is preliminary data.</text>
</comment>
<dbReference type="GO" id="GO:0071555">
    <property type="term" value="P:cell wall organization"/>
    <property type="evidence" value="ECO:0007669"/>
    <property type="project" value="UniProtKB-UniRule"/>
</dbReference>
<sequence length="201" mass="22528">MKRLLSLGLLGALATLMVSCSSSSNLAQKQHQLFSQRTDYRKNHEVYRNEEVLAKANSSNTSVRIDLSDQRAQLLVTDGVQNLVAMDLPCCTGKAGKRTPAGVFAIKEKIVTKRSTIFGSLYRNGRKVYRGDRRKYRGRYDRYVGSALPYWMRLTNGGVGMHYSAYVHRYPGSNGCIRMPKPAVQTIFSKTKVGTPVHIVH</sequence>
<evidence type="ECO:0000256" key="3">
    <source>
        <dbReference type="ARBA" id="ARBA00022679"/>
    </source>
</evidence>
<keyword evidence="6 7" id="KW-0961">Cell wall biogenesis/degradation</keyword>
<evidence type="ECO:0000313" key="11">
    <source>
        <dbReference type="Proteomes" id="UP000634206"/>
    </source>
</evidence>
<dbReference type="GO" id="GO:0071972">
    <property type="term" value="F:peptidoglycan L,D-transpeptidase activity"/>
    <property type="evidence" value="ECO:0007669"/>
    <property type="project" value="TreeGrafter"/>
</dbReference>